<dbReference type="PANTHER" id="PTHR31973:SF187">
    <property type="entry name" value="MUTATOR TRANSPOSASE MUDRA PROTEIN"/>
    <property type="match status" value="1"/>
</dbReference>
<proteinExistence type="predicted"/>
<evidence type="ECO:0000259" key="5">
    <source>
        <dbReference type="PROSITE" id="PS50966"/>
    </source>
</evidence>
<accession>A0A9R1UNM9</accession>
<keyword evidence="3" id="KW-0862">Zinc</keyword>
<dbReference type="GO" id="GO:0008270">
    <property type="term" value="F:zinc ion binding"/>
    <property type="evidence" value="ECO:0007669"/>
    <property type="project" value="UniProtKB-KW"/>
</dbReference>
<comment type="caution">
    <text evidence="6">The sequence shown here is derived from an EMBL/GenBank/DDBJ whole genome shotgun (WGS) entry which is preliminary data.</text>
</comment>
<dbReference type="PANTHER" id="PTHR31973">
    <property type="entry name" value="POLYPROTEIN, PUTATIVE-RELATED"/>
    <property type="match status" value="1"/>
</dbReference>
<keyword evidence="2 4" id="KW-0863">Zinc-finger</keyword>
<organism evidence="6 7">
    <name type="scientific">Lactuca sativa</name>
    <name type="common">Garden lettuce</name>
    <dbReference type="NCBI Taxonomy" id="4236"/>
    <lineage>
        <taxon>Eukaryota</taxon>
        <taxon>Viridiplantae</taxon>
        <taxon>Streptophyta</taxon>
        <taxon>Embryophyta</taxon>
        <taxon>Tracheophyta</taxon>
        <taxon>Spermatophyta</taxon>
        <taxon>Magnoliopsida</taxon>
        <taxon>eudicotyledons</taxon>
        <taxon>Gunneridae</taxon>
        <taxon>Pentapetalae</taxon>
        <taxon>asterids</taxon>
        <taxon>campanulids</taxon>
        <taxon>Asterales</taxon>
        <taxon>Asteraceae</taxon>
        <taxon>Cichorioideae</taxon>
        <taxon>Cichorieae</taxon>
        <taxon>Lactucinae</taxon>
        <taxon>Lactuca</taxon>
    </lineage>
</organism>
<evidence type="ECO:0000256" key="2">
    <source>
        <dbReference type="ARBA" id="ARBA00022771"/>
    </source>
</evidence>
<reference evidence="6 7" key="1">
    <citation type="journal article" date="2017" name="Nat. Commun.">
        <title>Genome assembly with in vitro proximity ligation data and whole-genome triplication in lettuce.</title>
        <authorList>
            <person name="Reyes-Chin-Wo S."/>
            <person name="Wang Z."/>
            <person name="Yang X."/>
            <person name="Kozik A."/>
            <person name="Arikit S."/>
            <person name="Song C."/>
            <person name="Xia L."/>
            <person name="Froenicke L."/>
            <person name="Lavelle D.O."/>
            <person name="Truco M.J."/>
            <person name="Xia R."/>
            <person name="Zhu S."/>
            <person name="Xu C."/>
            <person name="Xu H."/>
            <person name="Xu X."/>
            <person name="Cox K."/>
            <person name="Korf I."/>
            <person name="Meyers B.C."/>
            <person name="Michelmore R.W."/>
        </authorList>
    </citation>
    <scope>NUCLEOTIDE SEQUENCE [LARGE SCALE GENOMIC DNA]</scope>
    <source>
        <strain evidence="7">cv. Salinas</strain>
        <tissue evidence="6">Seedlings</tissue>
    </source>
</reference>
<evidence type="ECO:0000313" key="6">
    <source>
        <dbReference type="EMBL" id="KAJ0190558.1"/>
    </source>
</evidence>
<sequence>MEIQCLSRSFEEIKSIWKNMRFWFVIHSQGHVFEARRGCDSYMVDLDVMTCSCRLWDSSGVPHVHAKAAVNFIHQTPDGYIKAYFSKDKFKQCYSTNIKPVNGNSL</sequence>
<name>A0A9R1UNM9_LACSA</name>
<dbReference type="SMART" id="SM00575">
    <property type="entry name" value="ZnF_PMZ"/>
    <property type="match status" value="1"/>
</dbReference>
<dbReference type="Proteomes" id="UP000235145">
    <property type="component" value="Unassembled WGS sequence"/>
</dbReference>
<dbReference type="AlphaFoldDB" id="A0A9R1UNM9"/>
<evidence type="ECO:0000313" key="7">
    <source>
        <dbReference type="Proteomes" id="UP000235145"/>
    </source>
</evidence>
<dbReference type="PROSITE" id="PS50966">
    <property type="entry name" value="ZF_SWIM"/>
    <property type="match status" value="1"/>
</dbReference>
<keyword evidence="1" id="KW-0479">Metal-binding</keyword>
<evidence type="ECO:0000256" key="3">
    <source>
        <dbReference type="ARBA" id="ARBA00022833"/>
    </source>
</evidence>
<evidence type="ECO:0000256" key="4">
    <source>
        <dbReference type="PROSITE-ProRule" id="PRU00325"/>
    </source>
</evidence>
<dbReference type="EMBL" id="NBSK02000008">
    <property type="protein sequence ID" value="KAJ0190558.1"/>
    <property type="molecule type" value="Genomic_DNA"/>
</dbReference>
<protein>
    <recommendedName>
        <fullName evidence="5">SWIM-type domain-containing protein</fullName>
    </recommendedName>
</protein>
<gene>
    <name evidence="6" type="ORF">LSAT_V11C800388750</name>
</gene>
<dbReference type="InterPro" id="IPR006564">
    <property type="entry name" value="Znf_PMZ"/>
</dbReference>
<dbReference type="InterPro" id="IPR007527">
    <property type="entry name" value="Znf_SWIM"/>
</dbReference>
<feature type="domain" description="SWIM-type" evidence="5">
    <location>
        <begin position="42"/>
        <end position="74"/>
    </location>
</feature>
<evidence type="ECO:0000256" key="1">
    <source>
        <dbReference type="ARBA" id="ARBA00022723"/>
    </source>
</evidence>
<keyword evidence="7" id="KW-1185">Reference proteome</keyword>